<feature type="compositionally biased region" description="Low complexity" evidence="1">
    <location>
        <begin position="94"/>
        <end position="104"/>
    </location>
</feature>
<name>A0A9P1C6S5_9DINO</name>
<feature type="compositionally biased region" description="Low complexity" evidence="1">
    <location>
        <begin position="151"/>
        <end position="161"/>
    </location>
</feature>
<dbReference type="Proteomes" id="UP001152797">
    <property type="component" value="Unassembled WGS sequence"/>
</dbReference>
<feature type="region of interest" description="Disordered" evidence="1">
    <location>
        <begin position="71"/>
        <end position="210"/>
    </location>
</feature>
<accession>A0A9P1C6S5</accession>
<evidence type="ECO:0000256" key="1">
    <source>
        <dbReference type="SAM" id="MobiDB-lite"/>
    </source>
</evidence>
<dbReference type="AlphaFoldDB" id="A0A9P1C6S5"/>
<reference evidence="2" key="1">
    <citation type="submission" date="2022-10" db="EMBL/GenBank/DDBJ databases">
        <authorList>
            <person name="Chen Y."/>
            <person name="Dougan E. K."/>
            <person name="Chan C."/>
            <person name="Rhodes N."/>
            <person name="Thang M."/>
        </authorList>
    </citation>
    <scope>NUCLEOTIDE SEQUENCE</scope>
</reference>
<reference evidence="3" key="2">
    <citation type="submission" date="2024-04" db="EMBL/GenBank/DDBJ databases">
        <authorList>
            <person name="Chen Y."/>
            <person name="Shah S."/>
            <person name="Dougan E. K."/>
            <person name="Thang M."/>
            <person name="Chan C."/>
        </authorList>
    </citation>
    <scope>NUCLEOTIDE SEQUENCE [LARGE SCALE GENOMIC DNA]</scope>
</reference>
<dbReference type="EMBL" id="CAMXCT010000922">
    <property type="protein sequence ID" value="CAI3984821.1"/>
    <property type="molecule type" value="Genomic_DNA"/>
</dbReference>
<dbReference type="EMBL" id="CAMXCT020000922">
    <property type="protein sequence ID" value="CAL1138196.1"/>
    <property type="molecule type" value="Genomic_DNA"/>
</dbReference>
<evidence type="ECO:0000313" key="5">
    <source>
        <dbReference type="Proteomes" id="UP001152797"/>
    </source>
</evidence>
<evidence type="ECO:0000313" key="3">
    <source>
        <dbReference type="EMBL" id="CAL1138196.1"/>
    </source>
</evidence>
<proteinExistence type="predicted"/>
<keyword evidence="5" id="KW-1185">Reference proteome</keyword>
<gene>
    <name evidence="2" type="ORF">C1SCF055_LOCUS12332</name>
</gene>
<protein>
    <submittedName>
        <fullName evidence="4">Ig-like domain-containing protein</fullName>
    </submittedName>
</protein>
<comment type="caution">
    <text evidence="2">The sequence shown here is derived from an EMBL/GenBank/DDBJ whole genome shotgun (WGS) entry which is preliminary data.</text>
</comment>
<organism evidence="2">
    <name type="scientific">Cladocopium goreaui</name>
    <dbReference type="NCBI Taxonomy" id="2562237"/>
    <lineage>
        <taxon>Eukaryota</taxon>
        <taxon>Sar</taxon>
        <taxon>Alveolata</taxon>
        <taxon>Dinophyceae</taxon>
        <taxon>Suessiales</taxon>
        <taxon>Symbiodiniaceae</taxon>
        <taxon>Cladocopium</taxon>
    </lineage>
</organism>
<sequence length="405" mass="45848">MGRTRTHVRFCTRSFRYQAFRLAPAPGERKTRFEESELHAWQWLMQWSDRPPLEQVPAQFRELVQKAVQLPPEPPVKQDQLVVQPALEPPEPPVTQDQQVVQPALEPPPEPPVKQDQQVVQPALEPPPEPPVTQDQQVVQPALEPPPEPPVTQDQQVVQPALEPPPEPPVTQDQQVVQPDREAPSQPVPDRTPPKRAAPQDTSETPDKAALGWKRIRHKAPQPESCKTAFQEAATLTEEQLEQIRSHVRARQGHKGGNQKRIGFSKEPTDKCSVCFHCKHAVKWAEMRDAKHGTLPRGALCYACHRATLALGAHSRSRDIFAAVPGAMSVWRYRSQLERAKLLKYDGDENLHRSCVLTGGLCFMDWAPPNRRQTLHFGPKRNHAILMDSWFTGETKKINHKAMQV</sequence>
<evidence type="ECO:0000313" key="4">
    <source>
        <dbReference type="EMBL" id="CAL4772133.1"/>
    </source>
</evidence>
<dbReference type="EMBL" id="CAMXCT030000922">
    <property type="protein sequence ID" value="CAL4772133.1"/>
    <property type="molecule type" value="Genomic_DNA"/>
</dbReference>
<evidence type="ECO:0000313" key="2">
    <source>
        <dbReference type="EMBL" id="CAI3984821.1"/>
    </source>
</evidence>
<feature type="compositionally biased region" description="Low complexity" evidence="1">
    <location>
        <begin position="114"/>
        <end position="123"/>
    </location>
</feature>
<feature type="compositionally biased region" description="Low complexity" evidence="1">
    <location>
        <begin position="132"/>
        <end position="142"/>
    </location>
</feature>